<feature type="transmembrane region" description="Helical" evidence="1">
    <location>
        <begin position="133"/>
        <end position="154"/>
    </location>
</feature>
<sequence length="156" mass="16408">MEALAQRCETSGEHAHLGIPGGLELTRLMDAASGNPFQRITDIYWSVSPAALRGLADQVRTTVVELVAELRAAMPDDQQIPTPDQMEHALHVVVHGDRARVNVNAAQTSGSGSSNVGQAAADEDPFWSHGRRIGAAVVGLATLIGTGAALWPLLGK</sequence>
<organism evidence="3 4">
    <name type="scientific">Streptomyces cinereoruber</name>
    <dbReference type="NCBI Taxonomy" id="67260"/>
    <lineage>
        <taxon>Bacteria</taxon>
        <taxon>Bacillati</taxon>
        <taxon>Actinomycetota</taxon>
        <taxon>Actinomycetes</taxon>
        <taxon>Kitasatosporales</taxon>
        <taxon>Streptomycetaceae</taxon>
        <taxon>Streptomyces</taxon>
    </lineage>
</organism>
<name>A0ABX6B6D7_9ACTN</name>
<protein>
    <recommendedName>
        <fullName evidence="2">AbiTii domain-containing protein</fullName>
    </recommendedName>
</protein>
<dbReference type="InterPro" id="IPR041304">
    <property type="entry name" value="AbiTii"/>
</dbReference>
<evidence type="ECO:0000313" key="3">
    <source>
        <dbReference type="EMBL" id="QEV30851.1"/>
    </source>
</evidence>
<evidence type="ECO:0000256" key="1">
    <source>
        <dbReference type="SAM" id="Phobius"/>
    </source>
</evidence>
<accession>A0ABX6B6D7</accession>
<keyword evidence="1" id="KW-0812">Transmembrane</keyword>
<dbReference type="EMBL" id="CP023693">
    <property type="protein sequence ID" value="QEV30851.1"/>
    <property type="molecule type" value="Genomic_DNA"/>
</dbReference>
<feature type="domain" description="AbiTii" evidence="2">
    <location>
        <begin position="16"/>
        <end position="88"/>
    </location>
</feature>
<dbReference type="Pfam" id="PF18864">
    <property type="entry name" value="AbiTii"/>
    <property type="match status" value="1"/>
</dbReference>
<keyword evidence="4" id="KW-1185">Reference proteome</keyword>
<reference evidence="3 4" key="1">
    <citation type="submission" date="2017-09" db="EMBL/GenBank/DDBJ databases">
        <authorList>
            <person name="Lee N."/>
            <person name="Cho B.-K."/>
        </authorList>
    </citation>
    <scope>NUCLEOTIDE SEQUENCE [LARGE SCALE GENOMIC DNA]</scope>
    <source>
        <strain evidence="3 4">ATCC 19740</strain>
    </source>
</reference>
<dbReference type="Proteomes" id="UP000326029">
    <property type="component" value="Chromosome"/>
</dbReference>
<keyword evidence="1" id="KW-0472">Membrane</keyword>
<proteinExistence type="predicted"/>
<evidence type="ECO:0000313" key="4">
    <source>
        <dbReference type="Proteomes" id="UP000326029"/>
    </source>
</evidence>
<keyword evidence="1" id="KW-1133">Transmembrane helix</keyword>
<evidence type="ECO:0000259" key="2">
    <source>
        <dbReference type="Pfam" id="PF18864"/>
    </source>
</evidence>
<gene>
    <name evidence="3" type="ORF">CP977_00375</name>
</gene>